<dbReference type="Proteomes" id="UP001174909">
    <property type="component" value="Unassembled WGS sequence"/>
</dbReference>
<protein>
    <submittedName>
        <fullName evidence="1">Uncharacterized protein</fullName>
    </submittedName>
</protein>
<keyword evidence="2" id="KW-1185">Reference proteome</keyword>
<evidence type="ECO:0000313" key="1">
    <source>
        <dbReference type="EMBL" id="CAI8051590.1"/>
    </source>
</evidence>
<reference evidence="1" key="1">
    <citation type="submission" date="2023-03" db="EMBL/GenBank/DDBJ databases">
        <authorList>
            <person name="Steffen K."/>
            <person name="Cardenas P."/>
        </authorList>
    </citation>
    <scope>NUCLEOTIDE SEQUENCE</scope>
</reference>
<sequence>MLEVSRVMGVKKGERPSAVAKFMTETAIHSLQERKPVRIFTGSKQFLSIICSGILSTFYCV</sequence>
<dbReference type="EMBL" id="CASHTH010003951">
    <property type="protein sequence ID" value="CAI8051590.1"/>
    <property type="molecule type" value="Genomic_DNA"/>
</dbReference>
<evidence type="ECO:0000313" key="2">
    <source>
        <dbReference type="Proteomes" id="UP001174909"/>
    </source>
</evidence>
<gene>
    <name evidence="1" type="ORF">GBAR_LOCUS28237</name>
</gene>
<accession>A0AA35TNM0</accession>
<organism evidence="1 2">
    <name type="scientific">Geodia barretti</name>
    <name type="common">Barrett's horny sponge</name>
    <dbReference type="NCBI Taxonomy" id="519541"/>
    <lineage>
        <taxon>Eukaryota</taxon>
        <taxon>Metazoa</taxon>
        <taxon>Porifera</taxon>
        <taxon>Demospongiae</taxon>
        <taxon>Heteroscleromorpha</taxon>
        <taxon>Tetractinellida</taxon>
        <taxon>Astrophorina</taxon>
        <taxon>Geodiidae</taxon>
        <taxon>Geodia</taxon>
    </lineage>
</organism>
<comment type="caution">
    <text evidence="1">The sequence shown here is derived from an EMBL/GenBank/DDBJ whole genome shotgun (WGS) entry which is preliminary data.</text>
</comment>
<name>A0AA35TNM0_GEOBA</name>
<proteinExistence type="predicted"/>
<dbReference type="AlphaFoldDB" id="A0AA35TNM0"/>